<evidence type="ECO:0000313" key="3">
    <source>
        <dbReference type="Proteomes" id="UP001295794"/>
    </source>
</evidence>
<gene>
    <name evidence="2" type="ORF">MYCIT1_LOCUS23001</name>
</gene>
<feature type="signal peptide" evidence="1">
    <location>
        <begin position="1"/>
        <end position="21"/>
    </location>
</feature>
<dbReference type="Proteomes" id="UP001295794">
    <property type="component" value="Unassembled WGS sequence"/>
</dbReference>
<accession>A0AAD2HI30</accession>
<keyword evidence="3" id="KW-1185">Reference proteome</keyword>
<evidence type="ECO:0000313" key="2">
    <source>
        <dbReference type="EMBL" id="CAK5275313.1"/>
    </source>
</evidence>
<feature type="chain" id="PRO_5042141877" evidence="1">
    <location>
        <begin position="22"/>
        <end position="114"/>
    </location>
</feature>
<keyword evidence="1" id="KW-0732">Signal</keyword>
<name>A0AAD2HI30_9AGAR</name>
<organism evidence="2 3">
    <name type="scientific">Mycena citricolor</name>
    <dbReference type="NCBI Taxonomy" id="2018698"/>
    <lineage>
        <taxon>Eukaryota</taxon>
        <taxon>Fungi</taxon>
        <taxon>Dikarya</taxon>
        <taxon>Basidiomycota</taxon>
        <taxon>Agaricomycotina</taxon>
        <taxon>Agaricomycetes</taxon>
        <taxon>Agaricomycetidae</taxon>
        <taxon>Agaricales</taxon>
        <taxon>Marasmiineae</taxon>
        <taxon>Mycenaceae</taxon>
        <taxon>Mycena</taxon>
    </lineage>
</organism>
<dbReference type="AlphaFoldDB" id="A0AAD2HI30"/>
<evidence type="ECO:0000256" key="1">
    <source>
        <dbReference type="SAM" id="SignalP"/>
    </source>
</evidence>
<dbReference type="EMBL" id="CAVNYO010000405">
    <property type="protein sequence ID" value="CAK5275313.1"/>
    <property type="molecule type" value="Genomic_DNA"/>
</dbReference>
<protein>
    <submittedName>
        <fullName evidence="2">Uncharacterized protein</fullName>
    </submittedName>
</protein>
<reference evidence="2" key="1">
    <citation type="submission" date="2023-11" db="EMBL/GenBank/DDBJ databases">
        <authorList>
            <person name="De Vega J J."/>
            <person name="De Vega J J."/>
        </authorList>
    </citation>
    <scope>NUCLEOTIDE SEQUENCE</scope>
</reference>
<comment type="caution">
    <text evidence="2">The sequence shown here is derived from an EMBL/GenBank/DDBJ whole genome shotgun (WGS) entry which is preliminary data.</text>
</comment>
<sequence length="114" mass="12421">MDAPPTMKLYILLAYITATLASCQNTSPFDFGLEAIYADSDISCHGRTAIPVHAVEVFAVPHISWSTLITSMSANAEFSHWLLITVTVFQQTSEEMFLSQQATDGGFSSITQGK</sequence>
<proteinExistence type="predicted"/>